<keyword evidence="4" id="KW-0677">Repeat</keyword>
<keyword evidence="8" id="KW-1185">Reference proteome</keyword>
<evidence type="ECO:0000256" key="3">
    <source>
        <dbReference type="ARBA" id="ARBA00022614"/>
    </source>
</evidence>
<name>A0A9P0EBC8_NEZVI</name>
<evidence type="ECO:0000256" key="1">
    <source>
        <dbReference type="ARBA" id="ARBA00004316"/>
    </source>
</evidence>
<evidence type="ECO:0000256" key="5">
    <source>
        <dbReference type="ARBA" id="ARBA00023273"/>
    </source>
</evidence>
<dbReference type="PANTHER" id="PTHR45973:SF9">
    <property type="entry name" value="LEUCINE-RICH REPEAT-CONTAINING PROTEIN 46"/>
    <property type="match status" value="1"/>
</dbReference>
<dbReference type="GO" id="GO:0005929">
    <property type="term" value="C:cilium"/>
    <property type="evidence" value="ECO:0007669"/>
    <property type="project" value="UniProtKB-SubCell"/>
</dbReference>
<dbReference type="InterPro" id="IPR050576">
    <property type="entry name" value="Cilia_flagella_integrity"/>
</dbReference>
<keyword evidence="3" id="KW-0433">Leucine-rich repeat</keyword>
<reference evidence="7" key="1">
    <citation type="submission" date="2022-01" db="EMBL/GenBank/DDBJ databases">
        <authorList>
            <person name="King R."/>
        </authorList>
    </citation>
    <scope>NUCLEOTIDE SEQUENCE</scope>
</reference>
<dbReference type="InterPro" id="IPR032675">
    <property type="entry name" value="LRR_dom_sf"/>
</dbReference>
<dbReference type="OrthoDB" id="676979at2759"/>
<organism evidence="7 8">
    <name type="scientific">Nezara viridula</name>
    <name type="common">Southern green stink bug</name>
    <name type="synonym">Cimex viridulus</name>
    <dbReference type="NCBI Taxonomy" id="85310"/>
    <lineage>
        <taxon>Eukaryota</taxon>
        <taxon>Metazoa</taxon>
        <taxon>Ecdysozoa</taxon>
        <taxon>Arthropoda</taxon>
        <taxon>Hexapoda</taxon>
        <taxon>Insecta</taxon>
        <taxon>Pterygota</taxon>
        <taxon>Neoptera</taxon>
        <taxon>Paraneoptera</taxon>
        <taxon>Hemiptera</taxon>
        <taxon>Heteroptera</taxon>
        <taxon>Panheteroptera</taxon>
        <taxon>Pentatomomorpha</taxon>
        <taxon>Pentatomoidea</taxon>
        <taxon>Pentatomidae</taxon>
        <taxon>Pentatominae</taxon>
        <taxon>Nezara</taxon>
    </lineage>
</organism>
<proteinExistence type="inferred from homology"/>
<gene>
    <name evidence="7" type="ORF">NEZAVI_LOCUS2737</name>
</gene>
<dbReference type="SUPFAM" id="SSF52075">
    <property type="entry name" value="Outer arm dynein light chain 1"/>
    <property type="match status" value="1"/>
</dbReference>
<evidence type="ECO:0000313" key="8">
    <source>
        <dbReference type="Proteomes" id="UP001152798"/>
    </source>
</evidence>
<feature type="compositionally biased region" description="Basic and acidic residues" evidence="6">
    <location>
        <begin position="440"/>
        <end position="455"/>
    </location>
</feature>
<dbReference type="Proteomes" id="UP001152798">
    <property type="component" value="Chromosome 1"/>
</dbReference>
<evidence type="ECO:0000256" key="6">
    <source>
        <dbReference type="SAM" id="MobiDB-lite"/>
    </source>
</evidence>
<comment type="similarity">
    <text evidence="2">Belongs to the DNAAF1 family.</text>
</comment>
<feature type="region of interest" description="Disordered" evidence="6">
    <location>
        <begin position="429"/>
        <end position="462"/>
    </location>
</feature>
<dbReference type="AlphaFoldDB" id="A0A9P0EBC8"/>
<feature type="region of interest" description="Disordered" evidence="6">
    <location>
        <begin position="602"/>
        <end position="628"/>
    </location>
</feature>
<dbReference type="Gene3D" id="3.80.10.10">
    <property type="entry name" value="Ribonuclease Inhibitor"/>
    <property type="match status" value="1"/>
</dbReference>
<comment type="subcellular location">
    <subcellularLocation>
        <location evidence="1">Cell projection</location>
    </subcellularLocation>
</comment>
<evidence type="ECO:0000256" key="2">
    <source>
        <dbReference type="ARBA" id="ARBA00006453"/>
    </source>
</evidence>
<evidence type="ECO:0000313" key="7">
    <source>
        <dbReference type="EMBL" id="CAH1391804.1"/>
    </source>
</evidence>
<protein>
    <submittedName>
        <fullName evidence="7">Uncharacterized protein</fullName>
    </submittedName>
</protein>
<dbReference type="PANTHER" id="PTHR45973">
    <property type="entry name" value="PROTEIN PHOSPHATASE 1 REGULATORY SUBUNIT SDS22-RELATED"/>
    <property type="match status" value="1"/>
</dbReference>
<sequence>MGKKRREQQSSIAKMSRSASMKVHPSFVRPAVLLEIHKFYQILSPIFEEPIQEAIMREVIWTEEEMCNRMKDFEKGSGSSFWEVLISRVRSSIAGQFIKEFNKGGPVNQQLRELQLDCVKATILDPDNQEEYESLNDIVDDMVSFLREIIRSEGDQEICFQTFLRYLGVLRLRDSKIGSLDKHMNQLNNLQVLVLTGNVIEELRFDFLPASLRIFELNNNLISEIKIKRKIAPQLIYLGLSSNCFSDESKMEGLTFLNKLCVLDLSDNNFSSFLKVANIISDCTYLEGIFLKGNPLSTVASYKEIIKISSPNLHQLDGASLTYEPEKEAPKKIGNKELNRKNTSKKDRFQEKKLMIPAHTGFCYTAELRIHVFRMMGIPKPYNKNKKLKGYFQFEVELPLLDPRHKVQKKCNAMFQLLRQCKLFPKADEFPPPQEVPEDTDQKLHERKSPKSEKLNRKHTEKMRKKEPWEFEYEEFLANDKQEPDASRILSEKIRWGLVMKPNGPIATIPVNSGNLGLLRYTLKSIIVIRLYFNYEVSKDDSNTGKRLIAKISVPAQEPHWKEDFCSYEWNAKQPQIAFFRPPTSHTKIPFGSRGKTAWQTESENQYELDSPQLSIGNRSSQSRLDYV</sequence>
<evidence type="ECO:0000256" key="4">
    <source>
        <dbReference type="ARBA" id="ARBA00022737"/>
    </source>
</evidence>
<keyword evidence="5" id="KW-0966">Cell projection</keyword>
<accession>A0A9P0EBC8</accession>
<dbReference type="EMBL" id="OV725077">
    <property type="protein sequence ID" value="CAH1391804.1"/>
    <property type="molecule type" value="Genomic_DNA"/>
</dbReference>